<evidence type="ECO:0000259" key="1">
    <source>
        <dbReference type="SMART" id="SM00471"/>
    </source>
</evidence>
<organism evidence="2 3">
    <name type="scientific">Butyrivibrio fibrisolvens</name>
    <dbReference type="NCBI Taxonomy" id="831"/>
    <lineage>
        <taxon>Bacteria</taxon>
        <taxon>Bacillati</taxon>
        <taxon>Bacillota</taxon>
        <taxon>Clostridia</taxon>
        <taxon>Lachnospirales</taxon>
        <taxon>Lachnospiraceae</taxon>
        <taxon>Butyrivibrio</taxon>
    </lineage>
</organism>
<name>A0A317G411_BUTFI</name>
<dbReference type="Gene3D" id="1.20.58.1910">
    <property type="match status" value="1"/>
</dbReference>
<evidence type="ECO:0000313" key="3">
    <source>
        <dbReference type="Proteomes" id="UP000245488"/>
    </source>
</evidence>
<dbReference type="AlphaFoldDB" id="A0A317G411"/>
<dbReference type="EMBL" id="NXNG01000001">
    <property type="protein sequence ID" value="PWT28016.1"/>
    <property type="molecule type" value="Genomic_DNA"/>
</dbReference>
<keyword evidence="3" id="KW-1185">Reference proteome</keyword>
<dbReference type="InterPro" id="IPR006674">
    <property type="entry name" value="HD_domain"/>
</dbReference>
<dbReference type="SMART" id="SM00471">
    <property type="entry name" value="HDc"/>
    <property type="match status" value="1"/>
</dbReference>
<dbReference type="GO" id="GO:0016787">
    <property type="term" value="F:hydrolase activity"/>
    <property type="evidence" value="ECO:0007669"/>
    <property type="project" value="UniProtKB-KW"/>
</dbReference>
<proteinExistence type="predicted"/>
<dbReference type="Proteomes" id="UP000245488">
    <property type="component" value="Chromosome"/>
</dbReference>
<dbReference type="Pfam" id="PF01966">
    <property type="entry name" value="HD"/>
    <property type="match status" value="1"/>
</dbReference>
<dbReference type="CDD" id="cd00077">
    <property type="entry name" value="HDc"/>
    <property type="match status" value="1"/>
</dbReference>
<dbReference type="PANTHER" id="PTHR33594:SF1">
    <property type="entry name" value="HD_PDEASE DOMAIN-CONTAINING PROTEIN"/>
    <property type="match status" value="1"/>
</dbReference>
<dbReference type="InterPro" id="IPR003607">
    <property type="entry name" value="HD/PDEase_dom"/>
</dbReference>
<protein>
    <submittedName>
        <fullName evidence="2">Phosphohydrolase</fullName>
    </submittedName>
</protein>
<accession>A0A317G411</accession>
<feature type="domain" description="HD/PDEase" evidence="1">
    <location>
        <begin position="26"/>
        <end position="139"/>
    </location>
</feature>
<dbReference type="RefSeq" id="WP_110073313.1">
    <property type="nucleotide sequence ID" value="NZ_CM009896.1"/>
</dbReference>
<gene>
    <name evidence="2" type="ORF">CPT75_13320</name>
</gene>
<reference evidence="2 3" key="1">
    <citation type="submission" date="2017-09" db="EMBL/GenBank/DDBJ databases">
        <title>High-quality draft genome sequence of Butyrivibrio fibrisolvens INBov1, isolated from cow rumen.</title>
        <authorList>
            <person name="Rodriguez Hernaez J."/>
            <person name="Rivarola M."/>
            <person name="Paniego N."/>
            <person name="Cravero S."/>
            <person name="Ceron Cucchi M."/>
            <person name="Martinez M.C."/>
        </authorList>
    </citation>
    <scope>NUCLEOTIDE SEQUENCE [LARGE SCALE GENOMIC DNA]</scope>
    <source>
        <strain evidence="2 3">INBov1</strain>
    </source>
</reference>
<keyword evidence="2" id="KW-0378">Hydrolase</keyword>
<comment type="caution">
    <text evidence="2">The sequence shown here is derived from an EMBL/GenBank/DDBJ whole genome shotgun (WGS) entry which is preliminary data.</text>
</comment>
<dbReference type="Gene3D" id="1.10.472.50">
    <property type="entry name" value="HD-domain/PDEase-like"/>
    <property type="match status" value="1"/>
</dbReference>
<dbReference type="SUPFAM" id="SSF109604">
    <property type="entry name" value="HD-domain/PDEase-like"/>
    <property type="match status" value="1"/>
</dbReference>
<evidence type="ECO:0000313" key="2">
    <source>
        <dbReference type="EMBL" id="PWT28016.1"/>
    </source>
</evidence>
<dbReference type="PANTHER" id="PTHR33594">
    <property type="entry name" value="SUPERFAMILY HYDROLASE, PUTATIVE (AFU_ORTHOLOGUE AFUA_1G03035)-RELATED"/>
    <property type="match status" value="1"/>
</dbReference>
<sequence>MLSDDAQKKIISNAIKYIQKVFDNNSDGHDTDHSLRVYHNALSISSKYQEADLFVISLAAILHDVDDHKLFNTKNNQNARTFLEGQDIQVETIEWIVDIINGVSFSHNKDKVPETLEGKIVQDADRLDAIGAIGIARTFVYGGKHDRSLEDSLKHFDDKLLLLKDLMNTEAAADIASERHAFMEVFLEEYRKEC</sequence>